<dbReference type="RefSeq" id="WP_270037974.1">
    <property type="nucleotide sequence ID" value="NZ_JAPDOD010000002.1"/>
</dbReference>
<evidence type="ECO:0000256" key="1">
    <source>
        <dbReference type="SAM" id="MobiDB-lite"/>
    </source>
</evidence>
<evidence type="ECO:0000313" key="3">
    <source>
        <dbReference type="Proteomes" id="UP001149140"/>
    </source>
</evidence>
<dbReference type="AlphaFoldDB" id="A0A9X3MN83"/>
<evidence type="ECO:0000313" key="2">
    <source>
        <dbReference type="EMBL" id="MDA0159297.1"/>
    </source>
</evidence>
<proteinExistence type="predicted"/>
<dbReference type="EMBL" id="JAPDOD010000002">
    <property type="protein sequence ID" value="MDA0159297.1"/>
    <property type="molecule type" value="Genomic_DNA"/>
</dbReference>
<reference evidence="2" key="1">
    <citation type="submission" date="2022-10" db="EMBL/GenBank/DDBJ databases">
        <title>The WGS of Solirubrobacter ginsenosidimutans DSM 21036.</title>
        <authorList>
            <person name="Jiang Z."/>
        </authorList>
    </citation>
    <scope>NUCLEOTIDE SEQUENCE</scope>
    <source>
        <strain evidence="2">DSM 21036</strain>
    </source>
</reference>
<protein>
    <submittedName>
        <fullName evidence="2">Uncharacterized protein</fullName>
    </submittedName>
</protein>
<keyword evidence="3" id="KW-1185">Reference proteome</keyword>
<accession>A0A9X3MN83</accession>
<sequence length="209" mass="23203">MGSAVITLRRMGAYLRAHGVDDWAAYIEALPPEGEEARAFARSQAELGYPDPFKPRTDRGRFMRKNLPGFAPNPRALSVLVTLEGLRERDEPRSPEDFESRLVAASWEHWEPIEGGVRVAWTSGLLPLERVDVAETATHVTITLWERHPPRFREDGSPSLPHAVRMARSTEVALAAPVGERRVMNGATGVEIRRSDFPSQSKDTGAAPE</sequence>
<dbReference type="Proteomes" id="UP001149140">
    <property type="component" value="Unassembled WGS sequence"/>
</dbReference>
<gene>
    <name evidence="2" type="ORF">OM076_03380</name>
</gene>
<name>A0A9X3MN83_9ACTN</name>
<comment type="caution">
    <text evidence="2">The sequence shown here is derived from an EMBL/GenBank/DDBJ whole genome shotgun (WGS) entry which is preliminary data.</text>
</comment>
<feature type="region of interest" description="Disordered" evidence="1">
    <location>
        <begin position="186"/>
        <end position="209"/>
    </location>
</feature>
<organism evidence="2 3">
    <name type="scientific">Solirubrobacter ginsenosidimutans</name>
    <dbReference type="NCBI Taxonomy" id="490573"/>
    <lineage>
        <taxon>Bacteria</taxon>
        <taxon>Bacillati</taxon>
        <taxon>Actinomycetota</taxon>
        <taxon>Thermoleophilia</taxon>
        <taxon>Solirubrobacterales</taxon>
        <taxon>Solirubrobacteraceae</taxon>
        <taxon>Solirubrobacter</taxon>
    </lineage>
</organism>